<evidence type="ECO:0000256" key="5">
    <source>
        <dbReference type="ARBA" id="ARBA00023136"/>
    </source>
</evidence>
<dbReference type="RefSeq" id="WP_369060123.1">
    <property type="nucleotide sequence ID" value="NZ_CP158375.1"/>
</dbReference>
<accession>A0AB39KUJ1</accession>
<sequence length="249" mass="26288">MVDVFDEVEEQLRSDRYKTLARKTAPWVVGGLAIALAGSLGYWAWDSHSRRTAAEASEKYAAAVELFGANNTAAATTGFEAIAKSGTPAYKALSLMQLAGIKVEEGKTAEAVTLFDQAAEAAPDQALGDAARLKSAFALLDTAPYADIEKRLTPLTEEKRPYRVQAKEALAFAKLSAGKMDEARGDFSVLTLLPESSEQVRERARTAMQMIDSGSAKSLPAIAKAAATAAPMAPPAAPAQMQPAPEGAQ</sequence>
<name>A0AB39KUJ1_9CAUL</name>
<reference evidence="13" key="1">
    <citation type="submission" date="2024-06" db="EMBL/GenBank/DDBJ databases">
        <title>Caulobacter inopinatus, sp. nov.</title>
        <authorList>
            <person name="Donachie S.P."/>
        </authorList>
    </citation>
    <scope>NUCLEOTIDE SEQUENCE</scope>
    <source>
        <strain evidence="13">73W</strain>
    </source>
</reference>
<dbReference type="InterPro" id="IPR018704">
    <property type="entry name" value="SecYEG/CpoB_TPR"/>
</dbReference>
<keyword evidence="6" id="KW-0143">Chaperone</keyword>
<dbReference type="InterPro" id="IPR026039">
    <property type="entry name" value="YfgM"/>
</dbReference>
<feature type="region of interest" description="Disordered" evidence="10">
    <location>
        <begin position="227"/>
        <end position="249"/>
    </location>
</feature>
<evidence type="ECO:0000313" key="13">
    <source>
        <dbReference type="EMBL" id="XDO97121.1"/>
    </source>
</evidence>
<dbReference type="EMBL" id="CP158375">
    <property type="protein sequence ID" value="XDO97121.1"/>
    <property type="molecule type" value="Genomic_DNA"/>
</dbReference>
<dbReference type="Gene3D" id="1.25.40.10">
    <property type="entry name" value="Tetratricopeptide repeat domain"/>
    <property type="match status" value="1"/>
</dbReference>
<evidence type="ECO:0000256" key="10">
    <source>
        <dbReference type="SAM" id="MobiDB-lite"/>
    </source>
</evidence>
<dbReference type="GO" id="GO:0005886">
    <property type="term" value="C:plasma membrane"/>
    <property type="evidence" value="ECO:0007669"/>
    <property type="project" value="UniProtKB-SubCell"/>
</dbReference>
<evidence type="ECO:0000256" key="6">
    <source>
        <dbReference type="ARBA" id="ARBA00023186"/>
    </source>
</evidence>
<keyword evidence="9" id="KW-0802">TPR repeat</keyword>
<keyword evidence="3 11" id="KW-0812">Transmembrane</keyword>
<keyword evidence="4 11" id="KW-1133">Transmembrane helix</keyword>
<evidence type="ECO:0000256" key="7">
    <source>
        <dbReference type="ARBA" id="ARBA00024197"/>
    </source>
</evidence>
<organism evidence="13">
    <name type="scientific">Caulobacter sp. 73W</name>
    <dbReference type="NCBI Taxonomy" id="3161137"/>
    <lineage>
        <taxon>Bacteria</taxon>
        <taxon>Pseudomonadati</taxon>
        <taxon>Pseudomonadota</taxon>
        <taxon>Alphaproteobacteria</taxon>
        <taxon>Caulobacterales</taxon>
        <taxon>Caulobacteraceae</taxon>
        <taxon>Caulobacter</taxon>
    </lineage>
</organism>
<feature type="repeat" description="TPR" evidence="9">
    <location>
        <begin position="92"/>
        <end position="125"/>
    </location>
</feature>
<evidence type="ECO:0000256" key="8">
    <source>
        <dbReference type="ARBA" id="ARBA00024235"/>
    </source>
</evidence>
<dbReference type="AlphaFoldDB" id="A0AB39KUJ1"/>
<dbReference type="GO" id="GO:0044877">
    <property type="term" value="F:protein-containing complex binding"/>
    <property type="evidence" value="ECO:0007669"/>
    <property type="project" value="InterPro"/>
</dbReference>
<dbReference type="InterPro" id="IPR011990">
    <property type="entry name" value="TPR-like_helical_dom_sf"/>
</dbReference>
<feature type="compositionally biased region" description="Low complexity" evidence="10">
    <location>
        <begin position="238"/>
        <end position="249"/>
    </location>
</feature>
<dbReference type="SUPFAM" id="SSF48452">
    <property type="entry name" value="TPR-like"/>
    <property type="match status" value="1"/>
</dbReference>
<proteinExistence type="inferred from homology"/>
<evidence type="ECO:0000256" key="2">
    <source>
        <dbReference type="ARBA" id="ARBA00022475"/>
    </source>
</evidence>
<dbReference type="PANTHER" id="PTHR38035">
    <property type="entry name" value="UPF0070 PROTEIN YFGM"/>
    <property type="match status" value="1"/>
</dbReference>
<dbReference type="InterPro" id="IPR019734">
    <property type="entry name" value="TPR_rpt"/>
</dbReference>
<evidence type="ECO:0000256" key="1">
    <source>
        <dbReference type="ARBA" id="ARBA00004401"/>
    </source>
</evidence>
<comment type="subcellular location">
    <subcellularLocation>
        <location evidence="1">Cell membrane</location>
        <topology evidence="1">Single-pass type II membrane protein</topology>
    </subcellularLocation>
</comment>
<dbReference type="Pfam" id="PF09976">
    <property type="entry name" value="TPR_21"/>
    <property type="match status" value="1"/>
</dbReference>
<comment type="similarity">
    <text evidence="7">Belongs to the YfgM family.</text>
</comment>
<evidence type="ECO:0000256" key="4">
    <source>
        <dbReference type="ARBA" id="ARBA00022989"/>
    </source>
</evidence>
<dbReference type="PROSITE" id="PS50005">
    <property type="entry name" value="TPR"/>
    <property type="match status" value="1"/>
</dbReference>
<feature type="domain" description="Ancillary SecYEG translocon subunit/Cell division coordinator CpoB TPR" evidence="12">
    <location>
        <begin position="26"/>
        <end position="187"/>
    </location>
</feature>
<dbReference type="PANTHER" id="PTHR38035:SF1">
    <property type="entry name" value="ANCILLARY SECYEG TRANSLOCON SUBUNIT"/>
    <property type="match status" value="1"/>
</dbReference>
<keyword evidence="5 11" id="KW-0472">Membrane</keyword>
<feature type="transmembrane region" description="Helical" evidence="11">
    <location>
        <begin position="25"/>
        <end position="45"/>
    </location>
</feature>
<keyword evidence="2" id="KW-1003">Cell membrane</keyword>
<protein>
    <recommendedName>
        <fullName evidence="8">Ancillary SecYEG translocon subunit</fullName>
    </recommendedName>
</protein>
<evidence type="ECO:0000259" key="12">
    <source>
        <dbReference type="Pfam" id="PF09976"/>
    </source>
</evidence>
<evidence type="ECO:0000256" key="11">
    <source>
        <dbReference type="SAM" id="Phobius"/>
    </source>
</evidence>
<evidence type="ECO:0000256" key="3">
    <source>
        <dbReference type="ARBA" id="ARBA00022692"/>
    </source>
</evidence>
<evidence type="ECO:0000256" key="9">
    <source>
        <dbReference type="PROSITE-ProRule" id="PRU00339"/>
    </source>
</evidence>
<gene>
    <name evidence="13" type="ORF">ABOZ73_01460</name>
</gene>